<dbReference type="KEGG" id="mten:GWK48_01365"/>
<dbReference type="AlphaFoldDB" id="A0A6N0NQS8"/>
<dbReference type="InterPro" id="IPR012336">
    <property type="entry name" value="Thioredoxin-like_fold"/>
</dbReference>
<name>A0A6N0NQS8_9CREN</name>
<dbReference type="GeneID" id="55640553"/>
<dbReference type="PANTHER" id="PTHR37170:SF1">
    <property type="entry name" value="GLUTAREDOXIN-LIKE PROTEIN"/>
    <property type="match status" value="1"/>
</dbReference>
<dbReference type="Gene3D" id="3.40.30.80">
    <property type="match status" value="1"/>
</dbReference>
<evidence type="ECO:0000259" key="2">
    <source>
        <dbReference type="Pfam" id="PF13192"/>
    </source>
</evidence>
<evidence type="ECO:0000256" key="1">
    <source>
        <dbReference type="ARBA" id="ARBA00007787"/>
    </source>
</evidence>
<dbReference type="EMBL" id="CP049074">
    <property type="protein sequence ID" value="QKQ99223.1"/>
    <property type="molecule type" value="Genomic_DNA"/>
</dbReference>
<proteinExistence type="inferred from homology"/>
<dbReference type="RefSeq" id="WP_174628906.1">
    <property type="nucleotide sequence ID" value="NZ_CP049074.1"/>
</dbReference>
<dbReference type="InterPro" id="IPR054067">
    <property type="entry name" value="SSO1120-like_N"/>
</dbReference>
<dbReference type="PANTHER" id="PTHR37170">
    <property type="entry name" value="GLUTAREDOXIN-RELATED"/>
    <property type="match status" value="1"/>
</dbReference>
<dbReference type="SUPFAM" id="SSF52833">
    <property type="entry name" value="Thioredoxin-like"/>
    <property type="match status" value="1"/>
</dbReference>
<feature type="domain" description="SSO1120-like N-terminal thioredoxin-like" evidence="3">
    <location>
        <begin position="3"/>
        <end position="82"/>
    </location>
</feature>
<evidence type="ECO:0000313" key="5">
    <source>
        <dbReference type="Proteomes" id="UP000509301"/>
    </source>
</evidence>
<protein>
    <submittedName>
        <fullName evidence="4">Glutaredoxin</fullName>
    </submittedName>
</protein>
<dbReference type="OrthoDB" id="35385at2157"/>
<comment type="similarity">
    <text evidence="1">Belongs to the glutaredoxin family.</text>
</comment>
<reference evidence="4 5" key="1">
    <citation type="submission" date="2020-02" db="EMBL/GenBank/DDBJ databases">
        <title>Comparative genome analysis reveals the metabolism and evolution of the thermophilic archaeal genus Metallosphaera.</title>
        <authorList>
            <person name="Jiang C."/>
        </authorList>
    </citation>
    <scope>NUCLEOTIDE SEQUENCE [LARGE SCALE GENOMIC DNA]</scope>
    <source>
        <strain evidence="4 5">Ric-A</strain>
    </source>
</reference>
<organism evidence="4 5">
    <name type="scientific">Metallosphaera tengchongensis</name>
    <dbReference type="NCBI Taxonomy" id="1532350"/>
    <lineage>
        <taxon>Archaea</taxon>
        <taxon>Thermoproteota</taxon>
        <taxon>Thermoprotei</taxon>
        <taxon>Sulfolobales</taxon>
        <taxon>Sulfolobaceae</taxon>
        <taxon>Metallosphaera</taxon>
    </lineage>
</organism>
<dbReference type="Pfam" id="PF13192">
    <property type="entry name" value="Thioredoxin_3"/>
    <property type="match status" value="1"/>
</dbReference>
<evidence type="ECO:0000259" key="3">
    <source>
        <dbReference type="Pfam" id="PF21873"/>
    </source>
</evidence>
<keyword evidence="5" id="KW-1185">Reference proteome</keyword>
<dbReference type="Pfam" id="PF21873">
    <property type="entry name" value="Thioredoxin_17"/>
    <property type="match status" value="1"/>
</dbReference>
<dbReference type="InterPro" id="IPR036249">
    <property type="entry name" value="Thioredoxin-like_sf"/>
</dbReference>
<gene>
    <name evidence="4" type="ORF">GWK48_01365</name>
</gene>
<dbReference type="Proteomes" id="UP000509301">
    <property type="component" value="Chromosome"/>
</dbReference>
<feature type="domain" description="Thioredoxin-like fold" evidence="2">
    <location>
        <begin position="101"/>
        <end position="169"/>
    </location>
</feature>
<sequence length="183" mass="20864">MSYDYIIKQYIKMIKDVKVRHCKATEFLSQLQGASIQIEEDNNCNNPELHVYAAGRKYFSYYGIPAVNELWPFLNALVRASTGVVQLDQQELEMAKKIRGNIKLFVTQDCTKCPIAAELLYQVALVNQNVTLEVIDSEMYDSLAKQFHVMNVPKIVLNEKTEIPGGFPPNIVLKMLMKSSNQE</sequence>
<accession>A0A6N0NQS8</accession>
<evidence type="ECO:0000313" key="4">
    <source>
        <dbReference type="EMBL" id="QKQ99223.1"/>
    </source>
</evidence>